<keyword evidence="1" id="KW-0560">Oxidoreductase</keyword>
<dbReference type="GO" id="GO:0016903">
    <property type="term" value="F:oxidoreductase activity, acting on the aldehyde or oxo group of donors"/>
    <property type="evidence" value="ECO:0007669"/>
    <property type="project" value="InterPro"/>
</dbReference>
<dbReference type="PANTHER" id="PTHR42730:SF1">
    <property type="entry name" value="2-OXOGLUTARATE SYNTHASE SUBUNIT KORC"/>
    <property type="match status" value="1"/>
</dbReference>
<reference evidence="3 4" key="1">
    <citation type="journal article" date="2014" name="BMC Genomics">
        <title>Comparison of environmental and isolate Sulfobacillus genomes reveals diverse carbon, sulfur, nitrogen, and hydrogen metabolisms.</title>
        <authorList>
            <person name="Justice N.B."/>
            <person name="Norman A."/>
            <person name="Brown C.T."/>
            <person name="Singh A."/>
            <person name="Thomas B.C."/>
            <person name="Banfield J.F."/>
        </authorList>
    </citation>
    <scope>NUCLEOTIDE SEQUENCE [LARGE SCALE GENOMIC DNA]</scope>
    <source>
        <strain evidence="3">AMDSBA1</strain>
    </source>
</reference>
<gene>
    <name evidence="3" type="ORF">C7B43_09060</name>
</gene>
<evidence type="ECO:0000313" key="4">
    <source>
        <dbReference type="Proteomes" id="UP000242699"/>
    </source>
</evidence>
<dbReference type="InterPro" id="IPR002869">
    <property type="entry name" value="Pyrv_flavodox_OxRed_cen"/>
</dbReference>
<organism evidence="3 4">
    <name type="scientific">Sulfobacillus benefaciens</name>
    <dbReference type="NCBI Taxonomy" id="453960"/>
    <lineage>
        <taxon>Bacteria</taxon>
        <taxon>Bacillati</taxon>
        <taxon>Bacillota</taxon>
        <taxon>Clostridia</taxon>
        <taxon>Eubacteriales</taxon>
        <taxon>Clostridiales Family XVII. Incertae Sedis</taxon>
        <taxon>Sulfobacillus</taxon>
    </lineage>
</organism>
<dbReference type="Pfam" id="PF01558">
    <property type="entry name" value="POR"/>
    <property type="match status" value="1"/>
</dbReference>
<dbReference type="InterPro" id="IPR019752">
    <property type="entry name" value="Pyrv/ketoisovalerate_OxRed_cat"/>
</dbReference>
<comment type="caution">
    <text evidence="3">The sequence shown here is derived from an EMBL/GenBank/DDBJ whole genome shotgun (WGS) entry which is preliminary data.</text>
</comment>
<dbReference type="Gene3D" id="3.40.920.10">
    <property type="entry name" value="Pyruvate-ferredoxin oxidoreductase, PFOR, domain III"/>
    <property type="match status" value="1"/>
</dbReference>
<evidence type="ECO:0000256" key="1">
    <source>
        <dbReference type="ARBA" id="ARBA00023002"/>
    </source>
</evidence>
<dbReference type="Proteomes" id="UP000242699">
    <property type="component" value="Unassembled WGS sequence"/>
</dbReference>
<name>A0A2T2X3W2_9FIRM</name>
<proteinExistence type="predicted"/>
<dbReference type="SUPFAM" id="SSF53323">
    <property type="entry name" value="Pyruvate-ferredoxin oxidoreductase, PFOR, domain III"/>
    <property type="match status" value="1"/>
</dbReference>
<evidence type="ECO:0000313" key="3">
    <source>
        <dbReference type="EMBL" id="PSR29146.1"/>
    </source>
</evidence>
<accession>A0A2T2X3W2</accession>
<dbReference type="InterPro" id="IPR052554">
    <property type="entry name" value="2-oxoglutarate_synth_KorC"/>
</dbReference>
<protein>
    <submittedName>
        <fullName evidence="3">2-oxoacid:ferredoxin oxidoreductase subunit gamma</fullName>
    </submittedName>
</protein>
<sequence>MWKKEIRLAGSGGQGLGLAAMVLADAALRAGLQVSTLQSYGPEARGGASRSDVTLCDQDIANPWFSKPAVLLALNEKAWMKYGPELAEDDLALVDSDWVKLPERRTVYQIPLERIAKTEMREKLAANMVAVGALAAAIGRIPLDVLMEAARSRAPKGFARINQDAIRRGWELMEDLKGGVDRGGARGA</sequence>
<dbReference type="PANTHER" id="PTHR42730">
    <property type="entry name" value="2-OXOGLUTARATE SYNTHASE SUBUNIT KORC"/>
    <property type="match status" value="1"/>
</dbReference>
<feature type="domain" description="Pyruvate/ketoisovalerate oxidoreductase catalytic" evidence="2">
    <location>
        <begin position="12"/>
        <end position="170"/>
    </location>
</feature>
<dbReference type="EMBL" id="PXYT01000017">
    <property type="protein sequence ID" value="PSR29146.1"/>
    <property type="molecule type" value="Genomic_DNA"/>
</dbReference>
<evidence type="ECO:0000259" key="2">
    <source>
        <dbReference type="Pfam" id="PF01558"/>
    </source>
</evidence>
<dbReference type="AlphaFoldDB" id="A0A2T2X3W2"/>